<dbReference type="PANTHER" id="PTHR38590">
    <property type="entry name" value="BLL0828 PROTEIN"/>
    <property type="match status" value="1"/>
</dbReference>
<comment type="caution">
    <text evidence="2">The sequence shown here is derived from an EMBL/GenBank/DDBJ whole genome shotgun (WGS) entry which is preliminary data.</text>
</comment>
<proteinExistence type="predicted"/>
<dbReference type="PANTHER" id="PTHR38590:SF1">
    <property type="entry name" value="BLL0828 PROTEIN"/>
    <property type="match status" value="1"/>
</dbReference>
<gene>
    <name evidence="2" type="ORF">Rcae01_06576</name>
</gene>
<evidence type="ECO:0000313" key="3">
    <source>
        <dbReference type="Proteomes" id="UP001416858"/>
    </source>
</evidence>
<dbReference type="SUPFAM" id="SSF52980">
    <property type="entry name" value="Restriction endonuclease-like"/>
    <property type="match status" value="1"/>
</dbReference>
<accession>A0ABP9W130</accession>
<evidence type="ECO:0000259" key="1">
    <source>
        <dbReference type="Pfam" id="PF04480"/>
    </source>
</evidence>
<feature type="domain" description="DUF559" evidence="1">
    <location>
        <begin position="11"/>
        <end position="116"/>
    </location>
</feature>
<dbReference type="Gene3D" id="3.40.960.10">
    <property type="entry name" value="VSR Endonuclease"/>
    <property type="match status" value="1"/>
</dbReference>
<sequence length="128" mass="14975">MVMAIRENPNTTIKARELRARQTKAESLLWRVLRGRRLCGLKFRRQHPIEPFITDFACIQRKQIVEIDGGYHDAIYEADESRQRYIESRGWDVLRFSNEDVLADVEAVAIGIAKHLQLEPVFEGRKPR</sequence>
<organism evidence="2 3">
    <name type="scientific">Novipirellula caenicola</name>
    <dbReference type="NCBI Taxonomy" id="1536901"/>
    <lineage>
        <taxon>Bacteria</taxon>
        <taxon>Pseudomonadati</taxon>
        <taxon>Planctomycetota</taxon>
        <taxon>Planctomycetia</taxon>
        <taxon>Pirellulales</taxon>
        <taxon>Pirellulaceae</taxon>
        <taxon>Novipirellula</taxon>
    </lineage>
</organism>
<dbReference type="EMBL" id="BAABRO010000034">
    <property type="protein sequence ID" value="GAA5511063.1"/>
    <property type="molecule type" value="Genomic_DNA"/>
</dbReference>
<dbReference type="Pfam" id="PF04480">
    <property type="entry name" value="DUF559"/>
    <property type="match status" value="1"/>
</dbReference>
<dbReference type="InterPro" id="IPR047216">
    <property type="entry name" value="Endonuclease_DUF559_bact"/>
</dbReference>
<name>A0ABP9W130_9BACT</name>
<dbReference type="CDD" id="cd01038">
    <property type="entry name" value="Endonuclease_DUF559"/>
    <property type="match status" value="1"/>
</dbReference>
<keyword evidence="3" id="KW-1185">Reference proteome</keyword>
<evidence type="ECO:0000313" key="2">
    <source>
        <dbReference type="EMBL" id="GAA5511063.1"/>
    </source>
</evidence>
<dbReference type="InterPro" id="IPR011335">
    <property type="entry name" value="Restrct_endonuc-II-like"/>
</dbReference>
<dbReference type="InterPro" id="IPR007569">
    <property type="entry name" value="DUF559"/>
</dbReference>
<protein>
    <submittedName>
        <fullName evidence="2">Uncharacterized protein HI_1162</fullName>
    </submittedName>
</protein>
<dbReference type="Proteomes" id="UP001416858">
    <property type="component" value="Unassembled WGS sequence"/>
</dbReference>
<reference evidence="2 3" key="1">
    <citation type="submission" date="2024-02" db="EMBL/GenBank/DDBJ databases">
        <title>Rhodopirellula caenicola NBRC 110016.</title>
        <authorList>
            <person name="Ichikawa N."/>
            <person name="Katano-Makiyama Y."/>
            <person name="Hidaka K."/>
        </authorList>
    </citation>
    <scope>NUCLEOTIDE SEQUENCE [LARGE SCALE GENOMIC DNA]</scope>
    <source>
        <strain evidence="2 3">NBRC 110016</strain>
    </source>
</reference>